<proteinExistence type="predicted"/>
<sequence length="80" mass="9422">MSWPLPVKMLNKTFSNRTQTLRCGAPPWRDRAWRPRRGCAGPYGHTEQEDLAVRWFRTSSTWRFWRQDSTAAPADEIKAE</sequence>
<gene>
    <name evidence="1" type="ORF">RHMOL_Rhmol07G0142000</name>
</gene>
<evidence type="ECO:0000313" key="2">
    <source>
        <dbReference type="Proteomes" id="UP001062846"/>
    </source>
</evidence>
<accession>A0ACC0N0N1</accession>
<dbReference type="Proteomes" id="UP001062846">
    <property type="component" value="Chromosome 7"/>
</dbReference>
<evidence type="ECO:0000313" key="1">
    <source>
        <dbReference type="EMBL" id="KAI8546720.1"/>
    </source>
</evidence>
<comment type="caution">
    <text evidence="1">The sequence shown here is derived from an EMBL/GenBank/DDBJ whole genome shotgun (WGS) entry which is preliminary data.</text>
</comment>
<dbReference type="EMBL" id="CM046394">
    <property type="protein sequence ID" value="KAI8546720.1"/>
    <property type="molecule type" value="Genomic_DNA"/>
</dbReference>
<organism evidence="1 2">
    <name type="scientific">Rhododendron molle</name>
    <name type="common">Chinese azalea</name>
    <name type="synonym">Azalea mollis</name>
    <dbReference type="NCBI Taxonomy" id="49168"/>
    <lineage>
        <taxon>Eukaryota</taxon>
        <taxon>Viridiplantae</taxon>
        <taxon>Streptophyta</taxon>
        <taxon>Embryophyta</taxon>
        <taxon>Tracheophyta</taxon>
        <taxon>Spermatophyta</taxon>
        <taxon>Magnoliopsida</taxon>
        <taxon>eudicotyledons</taxon>
        <taxon>Gunneridae</taxon>
        <taxon>Pentapetalae</taxon>
        <taxon>asterids</taxon>
        <taxon>Ericales</taxon>
        <taxon>Ericaceae</taxon>
        <taxon>Ericoideae</taxon>
        <taxon>Rhodoreae</taxon>
        <taxon>Rhododendron</taxon>
    </lineage>
</organism>
<name>A0ACC0N0N1_RHOML</name>
<keyword evidence="2" id="KW-1185">Reference proteome</keyword>
<protein>
    <submittedName>
        <fullName evidence="1">Uncharacterized protein</fullName>
    </submittedName>
</protein>
<reference evidence="1" key="1">
    <citation type="submission" date="2022-02" db="EMBL/GenBank/DDBJ databases">
        <title>Plant Genome Project.</title>
        <authorList>
            <person name="Zhang R.-G."/>
        </authorList>
    </citation>
    <scope>NUCLEOTIDE SEQUENCE</scope>
    <source>
        <strain evidence="1">AT1</strain>
    </source>
</reference>